<sequence>MPTCLLEAVYGNAALQQPSSSPWSMNVAQNTFLYQPENLGNGFSVLTNARQWLLLCFPQTVTPSLMSAPASPTQRQTASQVILADGSNGGAGSSGGATFDSTVVLLNGSVAEAGLLKLSRVTPAPRDG</sequence>
<dbReference type="EMBL" id="JAGFBS010000098">
    <property type="protein sequence ID" value="KAG6369220.1"/>
    <property type="molecule type" value="Genomic_DNA"/>
</dbReference>
<evidence type="ECO:0000313" key="2">
    <source>
        <dbReference type="Proteomes" id="UP000683000"/>
    </source>
</evidence>
<organism evidence="1 2">
    <name type="scientific">Boletus reticuloceps</name>
    <dbReference type="NCBI Taxonomy" id="495285"/>
    <lineage>
        <taxon>Eukaryota</taxon>
        <taxon>Fungi</taxon>
        <taxon>Dikarya</taxon>
        <taxon>Basidiomycota</taxon>
        <taxon>Agaricomycotina</taxon>
        <taxon>Agaricomycetes</taxon>
        <taxon>Agaricomycetidae</taxon>
        <taxon>Boletales</taxon>
        <taxon>Boletineae</taxon>
        <taxon>Boletaceae</taxon>
        <taxon>Boletoideae</taxon>
        <taxon>Boletus</taxon>
    </lineage>
</organism>
<accession>A0A8I2YC72</accession>
<dbReference type="Proteomes" id="UP000683000">
    <property type="component" value="Unassembled WGS sequence"/>
</dbReference>
<comment type="caution">
    <text evidence="1">The sequence shown here is derived from an EMBL/GenBank/DDBJ whole genome shotgun (WGS) entry which is preliminary data.</text>
</comment>
<dbReference type="OrthoDB" id="2686979at2759"/>
<dbReference type="AlphaFoldDB" id="A0A8I2YC72"/>
<protein>
    <submittedName>
        <fullName evidence="1">Uncharacterized protein</fullName>
    </submittedName>
</protein>
<proteinExistence type="predicted"/>
<gene>
    <name evidence="1" type="ORF">JVT61DRAFT_15620</name>
</gene>
<keyword evidence="2" id="KW-1185">Reference proteome</keyword>
<name>A0A8I2YC72_9AGAM</name>
<evidence type="ECO:0000313" key="1">
    <source>
        <dbReference type="EMBL" id="KAG6369220.1"/>
    </source>
</evidence>
<reference evidence="1" key="1">
    <citation type="submission" date="2021-03" db="EMBL/GenBank/DDBJ databases">
        <title>Evolutionary innovations through gain and loss of genes in the ectomycorrhizal Boletales.</title>
        <authorList>
            <person name="Wu G."/>
            <person name="Miyauchi S."/>
            <person name="Morin E."/>
            <person name="Yang Z.-L."/>
            <person name="Xu J."/>
            <person name="Martin F.M."/>
        </authorList>
    </citation>
    <scope>NUCLEOTIDE SEQUENCE</scope>
    <source>
        <strain evidence="1">BR01</strain>
    </source>
</reference>